<accession>A0AAE0XNQ4</accession>
<dbReference type="Gene3D" id="1.10.443.10">
    <property type="entry name" value="Intergrase catalytic core"/>
    <property type="match status" value="1"/>
</dbReference>
<dbReference type="InterPro" id="IPR013762">
    <property type="entry name" value="Integrase-like_cat_sf"/>
</dbReference>
<dbReference type="EMBL" id="JAWDGP010007921">
    <property type="protein sequence ID" value="KAK3700167.1"/>
    <property type="molecule type" value="Genomic_DNA"/>
</dbReference>
<sequence length="104" mass="11137">MPGLGDTQHVFVSLTNPNKPVIAGTIAEILRSSIKDAGLGSDYSSRSFRPTGATAAVLGGVDPHTAGNTCTCIGRWKSEEVFFKRYLHPLSAQSTTQRIFSVKL</sequence>
<dbReference type="GO" id="GO:0003677">
    <property type="term" value="F:DNA binding"/>
    <property type="evidence" value="ECO:0007669"/>
    <property type="project" value="InterPro"/>
</dbReference>
<evidence type="ECO:0000256" key="1">
    <source>
        <dbReference type="ARBA" id="ARBA00023172"/>
    </source>
</evidence>
<dbReference type="GO" id="GO:0006310">
    <property type="term" value="P:DNA recombination"/>
    <property type="evidence" value="ECO:0007669"/>
    <property type="project" value="UniProtKB-KW"/>
</dbReference>
<gene>
    <name evidence="2" type="ORF">RRG08_047590</name>
</gene>
<dbReference type="SUPFAM" id="SSF56349">
    <property type="entry name" value="DNA breaking-rejoining enzymes"/>
    <property type="match status" value="1"/>
</dbReference>
<keyword evidence="1" id="KW-0233">DNA recombination</keyword>
<evidence type="ECO:0000313" key="3">
    <source>
        <dbReference type="Proteomes" id="UP001283361"/>
    </source>
</evidence>
<keyword evidence="3" id="KW-1185">Reference proteome</keyword>
<name>A0AAE0XNQ4_9GAST</name>
<comment type="caution">
    <text evidence="2">The sequence shown here is derived from an EMBL/GenBank/DDBJ whole genome shotgun (WGS) entry which is preliminary data.</text>
</comment>
<evidence type="ECO:0000313" key="2">
    <source>
        <dbReference type="EMBL" id="KAK3700167.1"/>
    </source>
</evidence>
<dbReference type="GO" id="GO:0015074">
    <property type="term" value="P:DNA integration"/>
    <property type="evidence" value="ECO:0007669"/>
    <property type="project" value="InterPro"/>
</dbReference>
<dbReference type="AlphaFoldDB" id="A0AAE0XNQ4"/>
<dbReference type="InterPro" id="IPR011010">
    <property type="entry name" value="DNA_brk_join_enz"/>
</dbReference>
<reference evidence="2" key="1">
    <citation type="journal article" date="2023" name="G3 (Bethesda)">
        <title>A reference genome for the long-term kleptoplast-retaining sea slug Elysia crispata morphotype clarki.</title>
        <authorList>
            <person name="Eastman K.E."/>
            <person name="Pendleton A.L."/>
            <person name="Shaikh M.A."/>
            <person name="Suttiyut T."/>
            <person name="Ogas R."/>
            <person name="Tomko P."/>
            <person name="Gavelis G."/>
            <person name="Widhalm J.R."/>
            <person name="Wisecaver J.H."/>
        </authorList>
    </citation>
    <scope>NUCLEOTIDE SEQUENCE</scope>
    <source>
        <strain evidence="2">ECLA1</strain>
    </source>
</reference>
<proteinExistence type="predicted"/>
<protein>
    <submittedName>
        <fullName evidence="2">Uncharacterized protein</fullName>
    </submittedName>
</protein>
<organism evidence="2 3">
    <name type="scientific">Elysia crispata</name>
    <name type="common">lettuce slug</name>
    <dbReference type="NCBI Taxonomy" id="231223"/>
    <lineage>
        <taxon>Eukaryota</taxon>
        <taxon>Metazoa</taxon>
        <taxon>Spiralia</taxon>
        <taxon>Lophotrochozoa</taxon>
        <taxon>Mollusca</taxon>
        <taxon>Gastropoda</taxon>
        <taxon>Heterobranchia</taxon>
        <taxon>Euthyneura</taxon>
        <taxon>Panpulmonata</taxon>
        <taxon>Sacoglossa</taxon>
        <taxon>Placobranchoidea</taxon>
        <taxon>Plakobranchidae</taxon>
        <taxon>Elysia</taxon>
    </lineage>
</organism>
<dbReference type="Proteomes" id="UP001283361">
    <property type="component" value="Unassembled WGS sequence"/>
</dbReference>